<dbReference type="AlphaFoldDB" id="A0AAN1SHR3"/>
<reference evidence="2 3" key="1">
    <citation type="submission" date="2011-01" db="EMBL/GenBank/DDBJ databases">
        <title>Whole genome sequence of Tetragenococcus halophilus NBRC 12172.</title>
        <authorList>
            <person name="Nakazawa H."/>
            <person name="Omata S."/>
            <person name="Koga C."/>
            <person name="Watanabe Y."/>
            <person name="Katano Y."/>
            <person name="Ito N."/>
            <person name="Tsukatani N."/>
            <person name="Ankai A."/>
            <person name="Oguchi A."/>
            <person name="Fukui S."/>
            <person name="Yashiro I."/>
            <person name="Kamata S."/>
            <person name="Hashimoto Y."/>
            <person name="Yamazaki J."/>
            <person name="Taguchi H."/>
            <person name="Tanaka A."/>
            <person name="Koyama T."/>
            <person name="Ichige A."/>
            <person name="Hanya Y."/>
            <person name="Tanikawa S."/>
            <person name="Yamazaki S."/>
            <person name="Fujita N."/>
        </authorList>
    </citation>
    <scope>NUCLEOTIDE SEQUENCE [LARGE SCALE GENOMIC DNA]</scope>
    <source>
        <strain evidence="3">DSM 20338 / JCM 20259 / NCIMB 9735 / NBRC 12172</strain>
    </source>
</reference>
<dbReference type="KEGG" id="thl:TEH_17950"/>
<feature type="compositionally biased region" description="Basic and acidic residues" evidence="1">
    <location>
        <begin position="51"/>
        <end position="63"/>
    </location>
</feature>
<accession>A0AAN1SHR3</accession>
<evidence type="ECO:0000256" key="1">
    <source>
        <dbReference type="SAM" id="MobiDB-lite"/>
    </source>
</evidence>
<feature type="compositionally biased region" description="Acidic residues" evidence="1">
    <location>
        <begin position="64"/>
        <end position="74"/>
    </location>
</feature>
<gene>
    <name evidence="2" type="ordered locus">TEH_17950</name>
</gene>
<dbReference type="Proteomes" id="UP000002663">
    <property type="component" value="Chromosome"/>
</dbReference>
<proteinExistence type="predicted"/>
<dbReference type="RefSeq" id="WP_014125164.1">
    <property type="nucleotide sequence ID" value="NC_016052.1"/>
</dbReference>
<dbReference type="EMBL" id="AP012046">
    <property type="protein sequence ID" value="BAK95122.1"/>
    <property type="molecule type" value="Genomic_DNA"/>
</dbReference>
<protein>
    <submittedName>
        <fullName evidence="2">Uncharacterized protein</fullName>
    </submittedName>
</protein>
<organism evidence="2 3">
    <name type="scientific">Tetragenococcus halophilus (strain DSM 20338 / JCM 20259 / NCIMB 9735 / NBRC 12172)</name>
    <name type="common">Pediococcus halophilus</name>
    <dbReference type="NCBI Taxonomy" id="945021"/>
    <lineage>
        <taxon>Bacteria</taxon>
        <taxon>Bacillati</taxon>
        <taxon>Bacillota</taxon>
        <taxon>Bacilli</taxon>
        <taxon>Lactobacillales</taxon>
        <taxon>Enterococcaceae</taxon>
        <taxon>Tetragenococcus</taxon>
    </lineage>
</organism>
<feature type="region of interest" description="Disordered" evidence="1">
    <location>
        <begin position="51"/>
        <end position="74"/>
    </location>
</feature>
<evidence type="ECO:0000313" key="3">
    <source>
        <dbReference type="Proteomes" id="UP000002663"/>
    </source>
</evidence>
<name>A0AAN1SHR3_TETHN</name>
<sequence length="74" mass="8892">MFSMDDFVKENLIEGYLTKSFNKTQINIFSLNYLRQGMIDQETFEEITKFIEENEPYPDKESVEEVEENEEPEK</sequence>
<evidence type="ECO:0000313" key="2">
    <source>
        <dbReference type="EMBL" id="BAK95122.1"/>
    </source>
</evidence>